<sequence>MASPQLGNGYIGIANEIWDEIISRKFTERQQKILKLVLRLSYGCQKKEAVIPLLKHFELCGVRIQDAKKEIVYLQQCKVIMWDGNQIYSLNKNYDEWRVNLVKEWNKDKFSELISINLGAKKVTKSVTQKSDKHSESYEKCNSEVTKSVSVELRKVELEEASIPCESKADGTSKDMFKDSIKVSCCLSDSDSVFEPYKGNPDSVPNPEADTGSDQEVSQIDYRNQVAARYLQRRGKGLEISFNDEETVTQFMAERIPLQTVIDGIDQAFNNFRPKNKWDQIRNLSYCATIVYSLHAKRENSNQVVVPVPDTRLEEESSEANVTEEDLKEMLAALRSKQGV</sequence>
<evidence type="ECO:0000259" key="2">
    <source>
        <dbReference type="Pfam" id="PF04492"/>
    </source>
</evidence>
<dbReference type="InterPro" id="IPR036388">
    <property type="entry name" value="WH-like_DNA-bd_sf"/>
</dbReference>
<dbReference type="InterPro" id="IPR006497">
    <property type="entry name" value="Phage_lambda_VrpO_N"/>
</dbReference>
<dbReference type="Gene3D" id="1.10.10.10">
    <property type="entry name" value="Winged helix-like DNA-binding domain superfamily/Winged helix DNA-binding domain"/>
    <property type="match status" value="1"/>
</dbReference>
<proteinExistence type="predicted"/>
<dbReference type="RefSeq" id="WP_111273735.1">
    <property type="nucleotide sequence ID" value="NZ_QKWW01000143.1"/>
</dbReference>
<organism evidence="3 4">
    <name type="scientific">Paenibacillus silvae</name>
    <dbReference type="NCBI Taxonomy" id="1325358"/>
    <lineage>
        <taxon>Bacteria</taxon>
        <taxon>Bacillati</taxon>
        <taxon>Bacillota</taxon>
        <taxon>Bacilli</taxon>
        <taxon>Bacillales</taxon>
        <taxon>Paenibacillaceae</taxon>
        <taxon>Paenibacillus</taxon>
    </lineage>
</organism>
<dbReference type="Pfam" id="PF04492">
    <property type="entry name" value="Phage_rep_O"/>
    <property type="match status" value="1"/>
</dbReference>
<dbReference type="EMBL" id="QKWW01000143">
    <property type="protein sequence ID" value="PZT51990.1"/>
    <property type="molecule type" value="Genomic_DNA"/>
</dbReference>
<dbReference type="GO" id="GO:0006260">
    <property type="term" value="P:DNA replication"/>
    <property type="evidence" value="ECO:0007669"/>
    <property type="project" value="InterPro"/>
</dbReference>
<evidence type="ECO:0000313" key="3">
    <source>
        <dbReference type="EMBL" id="PZT51990.1"/>
    </source>
</evidence>
<feature type="domain" description="Bacteriophage lambda Replication protein O N-terminal" evidence="2">
    <location>
        <begin position="5"/>
        <end position="97"/>
    </location>
</feature>
<protein>
    <recommendedName>
        <fullName evidence="2">Bacteriophage lambda Replication protein O N-terminal domain-containing protein</fullName>
    </recommendedName>
</protein>
<feature type="region of interest" description="Disordered" evidence="1">
    <location>
        <begin position="196"/>
        <end position="217"/>
    </location>
</feature>
<accession>A0A2W6NX95</accession>
<evidence type="ECO:0000313" key="4">
    <source>
        <dbReference type="Proteomes" id="UP000249204"/>
    </source>
</evidence>
<evidence type="ECO:0000256" key="1">
    <source>
        <dbReference type="SAM" id="MobiDB-lite"/>
    </source>
</evidence>
<dbReference type="Proteomes" id="UP000249204">
    <property type="component" value="Unassembled WGS sequence"/>
</dbReference>
<gene>
    <name evidence="3" type="ORF">DN757_29630</name>
</gene>
<comment type="caution">
    <text evidence="3">The sequence shown here is derived from an EMBL/GenBank/DDBJ whole genome shotgun (WGS) entry which is preliminary data.</text>
</comment>
<dbReference type="AlphaFoldDB" id="A0A2W6NX95"/>
<name>A0A2W6NX95_9BACL</name>
<reference evidence="3 4" key="1">
    <citation type="submission" date="2018-06" db="EMBL/GenBank/DDBJ databases">
        <title>Isolation of heavy metals resistant Paenibacillus silvae NC2 from Gold-Copper mine in ZiJin, China.</title>
        <authorList>
            <person name="Xu J."/>
            <person name="Mazhar H.S."/>
            <person name="Rensing C."/>
        </authorList>
    </citation>
    <scope>NUCLEOTIDE SEQUENCE [LARGE SCALE GENOMIC DNA]</scope>
    <source>
        <strain evidence="3 4">NC2</strain>
    </source>
</reference>